<gene>
    <name evidence="6" type="ORF">chiPu_0013515</name>
</gene>
<evidence type="ECO:0000256" key="3">
    <source>
        <dbReference type="SAM" id="Phobius"/>
    </source>
</evidence>
<evidence type="ECO:0000256" key="2">
    <source>
        <dbReference type="SAM" id="MobiDB-lite"/>
    </source>
</evidence>
<evidence type="ECO:0008006" key="8">
    <source>
        <dbReference type="Google" id="ProtNLM"/>
    </source>
</evidence>
<keyword evidence="3" id="KW-1133">Transmembrane helix</keyword>
<dbReference type="InterPro" id="IPR000082">
    <property type="entry name" value="SEA_dom"/>
</dbReference>
<feature type="compositionally biased region" description="Low complexity" evidence="2">
    <location>
        <begin position="17"/>
        <end position="26"/>
    </location>
</feature>
<evidence type="ECO:0000259" key="5">
    <source>
        <dbReference type="PROSITE" id="PS50026"/>
    </source>
</evidence>
<dbReference type="GO" id="GO:0071944">
    <property type="term" value="C:cell periphery"/>
    <property type="evidence" value="ECO:0007669"/>
    <property type="project" value="UniProtKB-ARBA"/>
</dbReference>
<protein>
    <recommendedName>
        <fullName evidence="8">EGF-like domain-containing protein</fullName>
    </recommendedName>
</protein>
<evidence type="ECO:0000259" key="4">
    <source>
        <dbReference type="PROSITE" id="PS50024"/>
    </source>
</evidence>
<accession>A0A401SXB4</accession>
<reference evidence="6 7" key="1">
    <citation type="journal article" date="2018" name="Nat. Ecol. Evol.">
        <title>Shark genomes provide insights into elasmobranch evolution and the origin of vertebrates.</title>
        <authorList>
            <person name="Hara Y"/>
            <person name="Yamaguchi K"/>
            <person name="Onimaru K"/>
            <person name="Kadota M"/>
            <person name="Koyanagi M"/>
            <person name="Keeley SD"/>
            <person name="Tatsumi K"/>
            <person name="Tanaka K"/>
            <person name="Motone F"/>
            <person name="Kageyama Y"/>
            <person name="Nozu R"/>
            <person name="Adachi N"/>
            <person name="Nishimura O"/>
            <person name="Nakagawa R"/>
            <person name="Tanegashima C"/>
            <person name="Kiyatake I"/>
            <person name="Matsumoto R"/>
            <person name="Murakumo K"/>
            <person name="Nishida K"/>
            <person name="Terakita A"/>
            <person name="Kuratani S"/>
            <person name="Sato K"/>
            <person name="Hyodo S Kuraku.S."/>
        </authorList>
    </citation>
    <scope>NUCLEOTIDE SEQUENCE [LARGE SCALE GENOMIC DNA]</scope>
</reference>
<dbReference type="CDD" id="cd00054">
    <property type="entry name" value="EGF_CA"/>
    <property type="match status" value="1"/>
</dbReference>
<dbReference type="PROSITE" id="PS50026">
    <property type="entry name" value="EGF_3"/>
    <property type="match status" value="1"/>
</dbReference>
<evidence type="ECO:0000313" key="7">
    <source>
        <dbReference type="Proteomes" id="UP000287033"/>
    </source>
</evidence>
<feature type="transmembrane region" description="Helical" evidence="3">
    <location>
        <begin position="407"/>
        <end position="433"/>
    </location>
</feature>
<proteinExistence type="predicted"/>
<comment type="caution">
    <text evidence="1">Lacks conserved residue(s) required for the propagation of feature annotation.</text>
</comment>
<dbReference type="Proteomes" id="UP000287033">
    <property type="component" value="Unassembled WGS sequence"/>
</dbReference>
<dbReference type="InterPro" id="IPR036364">
    <property type="entry name" value="SEA_dom_sf"/>
</dbReference>
<dbReference type="AlphaFoldDB" id="A0A401SXB4"/>
<sequence length="529" mass="58480">SKSVTSHSEESAAPFVSSSGSEKTSSVPISVLPIEGTSPNQSHLTSPPTEGSSLMQSTSYKTTRQDASVPQNSTVPTPNGETTFLNFTHTQSDITASKLLISASTLKKKRQTTLYPSVGNTTTRIIPVSSPNSTLPITSHLNPTNSTMATTMDYCRKCTCLNGGTCNSSATTEDYCLCHCPPSIYGNLCQNGNNISNVVLSPDSPQREINLILWINRTWDVKLENTSSVEYRHLTDNLVTLLSPLFRKASPKHFDKVIINEFRAGSIVTNSSGLYNYSASQAEINYLNNDLATRVQNIVNNTDLLENLTASVRTTVTVTRVYAPPPLITNVTELNMTCDIKFASYKLNCGSGNHCICEGPCKRNPGVCNNNGHCLNQVDGSTCLCYQHTFYQYTGKHCQTFTRNSRFYGVLFGVLAAGLLILLVIIITIIFCCQRKRSRSSDRRHSLKWYSIDEEYFRFPQTDLTAVTPTQNDGKPLGKRRGKYSLDEHQMFEDELGSGVWRPNLDEVDTEAEIRAKRPEMVIPSSGEH</sequence>
<feature type="compositionally biased region" description="Polar residues" evidence="2">
    <location>
        <begin position="37"/>
        <end position="81"/>
    </location>
</feature>
<dbReference type="EMBL" id="BEZZ01000658">
    <property type="protein sequence ID" value="GCC35035.1"/>
    <property type="molecule type" value="Genomic_DNA"/>
</dbReference>
<dbReference type="PROSITE" id="PS50024">
    <property type="entry name" value="SEA"/>
    <property type="match status" value="1"/>
</dbReference>
<keyword evidence="1" id="KW-0245">EGF-like domain</keyword>
<dbReference type="OrthoDB" id="7493297at2759"/>
<feature type="domain" description="EGF-like" evidence="5">
    <location>
        <begin position="358"/>
        <end position="399"/>
    </location>
</feature>
<dbReference type="SUPFAM" id="SSF82671">
    <property type="entry name" value="SEA domain"/>
    <property type="match status" value="1"/>
</dbReference>
<name>A0A401SXB4_CHIPU</name>
<keyword evidence="3" id="KW-0472">Membrane</keyword>
<dbReference type="OMA" id="IMATINV"/>
<organism evidence="6 7">
    <name type="scientific">Chiloscyllium punctatum</name>
    <name type="common">Brownbanded bambooshark</name>
    <name type="synonym">Hemiscyllium punctatum</name>
    <dbReference type="NCBI Taxonomy" id="137246"/>
    <lineage>
        <taxon>Eukaryota</taxon>
        <taxon>Metazoa</taxon>
        <taxon>Chordata</taxon>
        <taxon>Craniata</taxon>
        <taxon>Vertebrata</taxon>
        <taxon>Chondrichthyes</taxon>
        <taxon>Elasmobranchii</taxon>
        <taxon>Galeomorphii</taxon>
        <taxon>Galeoidea</taxon>
        <taxon>Orectolobiformes</taxon>
        <taxon>Hemiscylliidae</taxon>
        <taxon>Chiloscyllium</taxon>
    </lineage>
</organism>
<evidence type="ECO:0000313" key="6">
    <source>
        <dbReference type="EMBL" id="GCC35035.1"/>
    </source>
</evidence>
<feature type="domain" description="SEA" evidence="4">
    <location>
        <begin position="203"/>
        <end position="311"/>
    </location>
</feature>
<comment type="caution">
    <text evidence="6">The sequence shown here is derived from an EMBL/GenBank/DDBJ whole genome shotgun (WGS) entry which is preliminary data.</text>
</comment>
<feature type="non-terminal residue" evidence="6">
    <location>
        <position position="1"/>
    </location>
</feature>
<feature type="region of interest" description="Disordered" evidence="2">
    <location>
        <begin position="1"/>
        <end position="81"/>
    </location>
</feature>
<evidence type="ECO:0000256" key="1">
    <source>
        <dbReference type="PROSITE-ProRule" id="PRU00076"/>
    </source>
</evidence>
<keyword evidence="7" id="KW-1185">Reference proteome</keyword>
<keyword evidence="3" id="KW-0812">Transmembrane</keyword>
<dbReference type="InterPro" id="IPR000742">
    <property type="entry name" value="EGF"/>
</dbReference>